<evidence type="ECO:0000256" key="5">
    <source>
        <dbReference type="ARBA" id="ARBA00023002"/>
    </source>
</evidence>
<dbReference type="RefSeq" id="WP_012034702.1">
    <property type="nucleotide sequence ID" value="NC_009464.1"/>
</dbReference>
<dbReference type="GO" id="GO:0050660">
    <property type="term" value="F:flavin adenine dinucleotide binding"/>
    <property type="evidence" value="ECO:0007669"/>
    <property type="project" value="TreeGrafter"/>
</dbReference>
<dbReference type="InterPro" id="IPR023753">
    <property type="entry name" value="FAD/NAD-binding_dom"/>
</dbReference>
<evidence type="ECO:0000256" key="7">
    <source>
        <dbReference type="ARBA" id="ARBA00023157"/>
    </source>
</evidence>
<dbReference type="InterPro" id="IPR016156">
    <property type="entry name" value="FAD/NAD-linked_Rdtase_dimer_sf"/>
</dbReference>
<keyword evidence="12" id="KW-0670">Pyruvate</keyword>
<evidence type="ECO:0000259" key="11">
    <source>
        <dbReference type="Pfam" id="PF07992"/>
    </source>
</evidence>
<dbReference type="STRING" id="351160.RRC122"/>
<dbReference type="PANTHER" id="PTHR22912">
    <property type="entry name" value="DISULFIDE OXIDOREDUCTASE"/>
    <property type="match status" value="1"/>
</dbReference>
<dbReference type="Gene3D" id="3.30.390.30">
    <property type="match status" value="1"/>
</dbReference>
<dbReference type="InterPro" id="IPR001100">
    <property type="entry name" value="Pyr_nuc-diS_OxRdtase"/>
</dbReference>
<dbReference type="InterPro" id="IPR004099">
    <property type="entry name" value="Pyr_nucl-diS_OxRdtase_dimer"/>
</dbReference>
<dbReference type="PIRSF" id="PIRSF000350">
    <property type="entry name" value="Mercury_reductase_MerA"/>
    <property type="match status" value="1"/>
</dbReference>
<dbReference type="Proteomes" id="UP000000663">
    <property type="component" value="Chromosome"/>
</dbReference>
<keyword evidence="7" id="KW-1015">Disulfide bond</keyword>
<comment type="cofactor">
    <cofactor evidence="1">
        <name>FAD</name>
        <dbReference type="ChEBI" id="CHEBI:57692"/>
    </cofactor>
</comment>
<evidence type="ECO:0000256" key="1">
    <source>
        <dbReference type="ARBA" id="ARBA00001974"/>
    </source>
</evidence>
<sequence length="467" mass="48896">MVVGDIEVGTDVLVIGAGPAGYTAAIRLGQMGMDVTLVGPEIGGICLNHGCIPVKGIVRTLDLVADVTAAEARGIKAHGVEVDLNKVQAWNAQVIRKLQAGIRSLLNASGVQLFEGTCSFTSSTTAVVRIHGSTQHIRFRKAVIATGMHYIVPEGIRPDGRRIIFPHAVAHLHKVPGTAVILGGGIDGATMASLLAKMGTRVTLAYKSASLVPAIDDDVLQPAMKSLADLGVQTFPQASWEVHSEGGEVVIRSGNETTTRTPDLILICSPTKANVQNLSLDRTKVRLTDKGFVEVDDRYRTADPSIYAIGDVLGGRRNASVAFRDGLSVANIIAGKPGLPDYQAMTLTIEAGLDIASAGMGEKEAKKAGIDVTVSRSPYSANGGAATYGKQDGFIKVVAEKQTGRILGTQIVGPRAGDLIGEALLAIEMGARLEDVALTLHPHPELNEIFADACARAAGLSANVVKK</sequence>
<keyword evidence="8 9" id="KW-0676">Redox-active center</keyword>
<evidence type="ECO:0000256" key="2">
    <source>
        <dbReference type="ARBA" id="ARBA00007532"/>
    </source>
</evidence>
<evidence type="ECO:0000256" key="9">
    <source>
        <dbReference type="RuleBase" id="RU003691"/>
    </source>
</evidence>
<dbReference type="EC" id="1.8.1.4" evidence="12"/>
<reference evidence="12 13" key="1">
    <citation type="journal article" date="2006" name="Science">
        <title>Genome of rice cluster I archaea -- the key methane producers in the rice rhizosphere.</title>
        <authorList>
            <person name="Erkel C."/>
            <person name="Kube M."/>
            <person name="Reinhardt R."/>
            <person name="Liesack W."/>
        </authorList>
    </citation>
    <scope>NUCLEOTIDE SEQUENCE [LARGE SCALE GENOMIC DNA]</scope>
    <source>
        <strain evidence="13">DSM 22066 / NBRC 105507 / MRE50</strain>
    </source>
</reference>
<evidence type="ECO:0000313" key="13">
    <source>
        <dbReference type="Proteomes" id="UP000000663"/>
    </source>
</evidence>
<organism evidence="12 13">
    <name type="scientific">Methanocella arvoryzae (strain DSM 22066 / NBRC 105507 / MRE50)</name>
    <dbReference type="NCBI Taxonomy" id="351160"/>
    <lineage>
        <taxon>Archaea</taxon>
        <taxon>Methanobacteriati</taxon>
        <taxon>Methanobacteriota</taxon>
        <taxon>Stenosarchaea group</taxon>
        <taxon>Methanomicrobia</taxon>
        <taxon>Methanocellales</taxon>
        <taxon>Methanocellaceae</taxon>
        <taxon>Methanocella</taxon>
    </lineage>
</organism>
<keyword evidence="5 9" id="KW-0560">Oxidoreductase</keyword>
<dbReference type="Pfam" id="PF07992">
    <property type="entry name" value="Pyr_redox_2"/>
    <property type="match status" value="1"/>
</dbReference>
<feature type="domain" description="FAD/NAD(P)-binding" evidence="11">
    <location>
        <begin position="11"/>
        <end position="326"/>
    </location>
</feature>
<dbReference type="InterPro" id="IPR012999">
    <property type="entry name" value="Pyr_OxRdtase_I_AS"/>
</dbReference>
<gene>
    <name evidence="12" type="primary">pdhD</name>
    <name evidence="12" type="ORF">RRC122</name>
</gene>
<protein>
    <submittedName>
        <fullName evidence="12">Pyruvate dehydrogenase complex E3,dihydrolipoamide dehydrogenase</fullName>
        <ecNumber evidence="12">1.8.1.4</ecNumber>
    </submittedName>
</protein>
<keyword evidence="6" id="KW-0520">NAD</keyword>
<keyword evidence="4 9" id="KW-0274">FAD</keyword>
<dbReference type="FunFam" id="3.30.390.30:FF:000001">
    <property type="entry name" value="Dihydrolipoyl dehydrogenase"/>
    <property type="match status" value="1"/>
</dbReference>
<comment type="similarity">
    <text evidence="2 9">Belongs to the class-I pyridine nucleotide-disulfide oxidoreductase family.</text>
</comment>
<keyword evidence="3 9" id="KW-0285">Flavoprotein</keyword>
<name>Q0W154_METAR</name>
<dbReference type="GO" id="GO:0006103">
    <property type="term" value="P:2-oxoglutarate metabolic process"/>
    <property type="evidence" value="ECO:0007669"/>
    <property type="project" value="TreeGrafter"/>
</dbReference>
<evidence type="ECO:0000256" key="6">
    <source>
        <dbReference type="ARBA" id="ARBA00023027"/>
    </source>
</evidence>
<dbReference type="PRINTS" id="PR00411">
    <property type="entry name" value="PNDRDTASEI"/>
</dbReference>
<dbReference type="PRINTS" id="PR00368">
    <property type="entry name" value="FADPNR"/>
</dbReference>
<evidence type="ECO:0000256" key="8">
    <source>
        <dbReference type="ARBA" id="ARBA00023284"/>
    </source>
</evidence>
<dbReference type="SUPFAM" id="SSF51905">
    <property type="entry name" value="FAD/NAD(P)-binding domain"/>
    <property type="match status" value="1"/>
</dbReference>
<dbReference type="PANTHER" id="PTHR22912:SF151">
    <property type="entry name" value="DIHYDROLIPOYL DEHYDROGENASE, MITOCHONDRIAL"/>
    <property type="match status" value="1"/>
</dbReference>
<dbReference type="InterPro" id="IPR036188">
    <property type="entry name" value="FAD/NAD-bd_sf"/>
</dbReference>
<dbReference type="PROSITE" id="PS00076">
    <property type="entry name" value="PYRIDINE_REDOX_1"/>
    <property type="match status" value="1"/>
</dbReference>
<evidence type="ECO:0000313" key="12">
    <source>
        <dbReference type="EMBL" id="CAJ37889.1"/>
    </source>
</evidence>
<dbReference type="EMBL" id="AM114193">
    <property type="protein sequence ID" value="CAJ37889.1"/>
    <property type="molecule type" value="Genomic_DNA"/>
</dbReference>
<dbReference type="GeneID" id="5143762"/>
<dbReference type="AlphaFoldDB" id="Q0W154"/>
<dbReference type="Pfam" id="PF02852">
    <property type="entry name" value="Pyr_redox_dim"/>
    <property type="match status" value="1"/>
</dbReference>
<feature type="domain" description="Pyridine nucleotide-disulphide oxidoreductase dimerisation" evidence="10">
    <location>
        <begin position="353"/>
        <end position="453"/>
    </location>
</feature>
<evidence type="ECO:0000259" key="10">
    <source>
        <dbReference type="Pfam" id="PF02852"/>
    </source>
</evidence>
<keyword evidence="13" id="KW-1185">Reference proteome</keyword>
<evidence type="ECO:0000256" key="4">
    <source>
        <dbReference type="ARBA" id="ARBA00022827"/>
    </source>
</evidence>
<evidence type="ECO:0000256" key="3">
    <source>
        <dbReference type="ARBA" id="ARBA00022630"/>
    </source>
</evidence>
<dbReference type="KEGG" id="rci:RRC122"/>
<dbReference type="GO" id="GO:0004148">
    <property type="term" value="F:dihydrolipoyl dehydrogenase (NADH) activity"/>
    <property type="evidence" value="ECO:0007669"/>
    <property type="project" value="UniProtKB-EC"/>
</dbReference>
<dbReference type="OrthoDB" id="27922at2157"/>
<dbReference type="Gene3D" id="3.50.50.60">
    <property type="entry name" value="FAD/NAD(P)-binding domain"/>
    <property type="match status" value="2"/>
</dbReference>
<dbReference type="eggNOG" id="arCOG01068">
    <property type="taxonomic scope" value="Archaea"/>
</dbReference>
<accession>Q0W154</accession>
<dbReference type="SUPFAM" id="SSF55424">
    <property type="entry name" value="FAD/NAD-linked reductases, dimerisation (C-terminal) domain"/>
    <property type="match status" value="1"/>
</dbReference>
<proteinExistence type="inferred from homology"/>
<dbReference type="InterPro" id="IPR050151">
    <property type="entry name" value="Class-I_Pyr_Nuc-Dis_Oxidored"/>
</dbReference>